<proteinExistence type="predicted"/>
<dbReference type="EMBL" id="QNZH01000088">
    <property type="protein sequence ID" value="RTZ91367.1"/>
    <property type="molecule type" value="Genomic_DNA"/>
</dbReference>
<dbReference type="AlphaFoldDB" id="A0A432H6H4"/>
<gene>
    <name evidence="1" type="ORF">DSY93_03380</name>
</gene>
<name>A0A432H6H4_9DELT</name>
<sequence>QTLDSGYEYETSSSHTPILPIPSLVFSSEEPCYVGVKTSKEFNTVLVSEISSSLISQYITEVESIPPSGLSGEPSCIFEVSVTKDGEKTFVTLKGNNLNSFGDSQLEGTDGFQESILRSIYRSPLFWWESIGR</sequence>
<comment type="caution">
    <text evidence="1">The sequence shown here is derived from an EMBL/GenBank/DDBJ whole genome shotgun (WGS) entry which is preliminary data.</text>
</comment>
<reference evidence="1 2" key="1">
    <citation type="submission" date="2018-06" db="EMBL/GenBank/DDBJ databases">
        <title>Combined omics and stable isotope probing to characterize newly discovered Mariana Back-Arc vent microbial communities.</title>
        <authorList>
            <person name="Trembath-Reichert E."/>
            <person name="Huber J.A."/>
        </authorList>
    </citation>
    <scope>NUCLEOTIDE SEQUENCE [LARGE SCALE GENOMIC DNA]</scope>
    <source>
        <strain evidence="1">MAG 151</strain>
    </source>
</reference>
<evidence type="ECO:0000313" key="2">
    <source>
        <dbReference type="Proteomes" id="UP000288322"/>
    </source>
</evidence>
<feature type="non-terminal residue" evidence="1">
    <location>
        <position position="1"/>
    </location>
</feature>
<organism evidence="1 2">
    <name type="scientific">SAR324 cluster bacterium</name>
    <dbReference type="NCBI Taxonomy" id="2024889"/>
    <lineage>
        <taxon>Bacteria</taxon>
        <taxon>Deltaproteobacteria</taxon>
        <taxon>SAR324 cluster</taxon>
    </lineage>
</organism>
<protein>
    <submittedName>
        <fullName evidence="1">Uncharacterized protein</fullName>
    </submittedName>
</protein>
<accession>A0A432H6H4</accession>
<evidence type="ECO:0000313" key="1">
    <source>
        <dbReference type="EMBL" id="RTZ91367.1"/>
    </source>
</evidence>
<dbReference type="Proteomes" id="UP000288322">
    <property type="component" value="Unassembled WGS sequence"/>
</dbReference>